<evidence type="ECO:0000256" key="3">
    <source>
        <dbReference type="ARBA" id="ARBA00023237"/>
    </source>
</evidence>
<sequence>MTDISLFAEEKVSIPIGNKKSSIDIMVGARLNKMIIQGYDYDPTIDPRTNIKFTAIAPRRDGFIRELAFRGGWGIMQKLPSLGLLYPDPNYDDFALFQYRNSTTGEQLALIQSMITDNKLPYNLKPNKSYNTELGVDLNIAGIEANITYFNEQVRDGFMPNASYESYSVNYYNTVSDVNAAPKYENGKIWVRNIQGVYEELGFTTVNEFKSYKRPDNRGRTDKWGIEYDFDFGTINPINTSVIVNGAYIRTENTSPGDVYINRINADPIDPKQRLPYLAIFKDDAAISIGAGRERLSTNINLVTRIPSIRMVITFTTQCIWMENNWNLYDDGNIYSEDADGNPVYGDYNNKNNLFTLYRDPVSYVDKDGVVRPFSDFHTTTDNDLKRRLNFLRESSNNSFYFLTTGYKPYFMANIRLTKELGNVASLSFYANNFTNSRPRMVNKARPNASPATKNTPIYFGAELKITL</sequence>
<comment type="subcellular location">
    <subcellularLocation>
        <location evidence="1">Cell outer membrane</location>
    </subcellularLocation>
</comment>
<comment type="caution">
    <text evidence="4">The sequence shown here is derived from an EMBL/GenBank/DDBJ whole genome shotgun (WGS) entry which is preliminary data.</text>
</comment>
<organism evidence="4">
    <name type="scientific">bioreactor metagenome</name>
    <dbReference type="NCBI Taxonomy" id="1076179"/>
    <lineage>
        <taxon>unclassified sequences</taxon>
        <taxon>metagenomes</taxon>
        <taxon>ecological metagenomes</taxon>
    </lineage>
</organism>
<dbReference type="SUPFAM" id="SSF56935">
    <property type="entry name" value="Porins"/>
    <property type="match status" value="1"/>
</dbReference>
<reference evidence="4" key="1">
    <citation type="submission" date="2019-08" db="EMBL/GenBank/DDBJ databases">
        <authorList>
            <person name="Kucharzyk K."/>
            <person name="Murdoch R.W."/>
            <person name="Higgins S."/>
            <person name="Loffler F."/>
        </authorList>
    </citation>
    <scope>NUCLEOTIDE SEQUENCE</scope>
</reference>
<name>A0A644YST6_9ZZZZ</name>
<accession>A0A644YST6</accession>
<evidence type="ECO:0000256" key="2">
    <source>
        <dbReference type="ARBA" id="ARBA00023136"/>
    </source>
</evidence>
<keyword evidence="3" id="KW-0998">Cell outer membrane</keyword>
<keyword evidence="2" id="KW-0472">Membrane</keyword>
<gene>
    <name evidence="4" type="ORF">SDC9_78198</name>
</gene>
<dbReference type="AlphaFoldDB" id="A0A644YST6"/>
<protein>
    <submittedName>
        <fullName evidence="4">Uncharacterized protein</fullName>
    </submittedName>
</protein>
<dbReference type="EMBL" id="VSSQ01006133">
    <property type="protein sequence ID" value="MPM31642.1"/>
    <property type="molecule type" value="Genomic_DNA"/>
</dbReference>
<dbReference type="InterPro" id="IPR036942">
    <property type="entry name" value="Beta-barrel_TonB_sf"/>
</dbReference>
<evidence type="ECO:0000256" key="1">
    <source>
        <dbReference type="ARBA" id="ARBA00004442"/>
    </source>
</evidence>
<dbReference type="Gene3D" id="2.40.170.20">
    <property type="entry name" value="TonB-dependent receptor, beta-barrel domain"/>
    <property type="match status" value="1"/>
</dbReference>
<proteinExistence type="predicted"/>
<dbReference type="GO" id="GO:0009279">
    <property type="term" value="C:cell outer membrane"/>
    <property type="evidence" value="ECO:0007669"/>
    <property type="project" value="UniProtKB-SubCell"/>
</dbReference>
<evidence type="ECO:0000313" key="4">
    <source>
        <dbReference type="EMBL" id="MPM31642.1"/>
    </source>
</evidence>